<evidence type="ECO:0000256" key="1">
    <source>
        <dbReference type="SAM" id="MobiDB-lite"/>
    </source>
</evidence>
<organism evidence="3 4">
    <name type="scientific">Bacillus salitolerans</name>
    <dbReference type="NCBI Taxonomy" id="1437434"/>
    <lineage>
        <taxon>Bacteria</taxon>
        <taxon>Bacillati</taxon>
        <taxon>Bacillota</taxon>
        <taxon>Bacilli</taxon>
        <taxon>Bacillales</taxon>
        <taxon>Bacillaceae</taxon>
        <taxon>Bacillus</taxon>
    </lineage>
</organism>
<evidence type="ECO:0000256" key="2">
    <source>
        <dbReference type="SAM" id="Phobius"/>
    </source>
</evidence>
<feature type="transmembrane region" description="Helical" evidence="2">
    <location>
        <begin position="29"/>
        <end position="50"/>
    </location>
</feature>
<name>A0ABW4LMX1_9BACI</name>
<protein>
    <submittedName>
        <fullName evidence="3">SA1362 family protein</fullName>
    </submittedName>
</protein>
<evidence type="ECO:0000313" key="4">
    <source>
        <dbReference type="Proteomes" id="UP001597214"/>
    </source>
</evidence>
<keyword evidence="4" id="KW-1185">Reference proteome</keyword>
<reference evidence="4" key="1">
    <citation type="journal article" date="2019" name="Int. J. Syst. Evol. Microbiol.">
        <title>The Global Catalogue of Microorganisms (GCM) 10K type strain sequencing project: providing services to taxonomists for standard genome sequencing and annotation.</title>
        <authorList>
            <consortium name="The Broad Institute Genomics Platform"/>
            <consortium name="The Broad Institute Genome Sequencing Center for Infectious Disease"/>
            <person name="Wu L."/>
            <person name="Ma J."/>
        </authorList>
    </citation>
    <scope>NUCLEOTIDE SEQUENCE [LARGE SCALE GENOMIC DNA]</scope>
    <source>
        <strain evidence="4">CCUG 49339</strain>
    </source>
</reference>
<gene>
    <name evidence="3" type="ORF">ACFSCX_07600</name>
</gene>
<dbReference type="InterPro" id="IPR048110">
    <property type="entry name" value="SA1362/YqhP-like"/>
</dbReference>
<dbReference type="EMBL" id="JBHUEM010000007">
    <property type="protein sequence ID" value="MFD1736426.1"/>
    <property type="molecule type" value="Genomic_DNA"/>
</dbReference>
<dbReference type="NCBIfam" id="NF041554">
    <property type="entry name" value="SA1362_fam"/>
    <property type="match status" value="1"/>
</dbReference>
<feature type="transmembrane region" description="Helical" evidence="2">
    <location>
        <begin position="7"/>
        <end position="23"/>
    </location>
</feature>
<keyword evidence="2" id="KW-0472">Membrane</keyword>
<proteinExistence type="predicted"/>
<feature type="region of interest" description="Disordered" evidence="1">
    <location>
        <begin position="61"/>
        <end position="119"/>
    </location>
</feature>
<feature type="compositionally biased region" description="Basic residues" evidence="1">
    <location>
        <begin position="110"/>
        <end position="119"/>
    </location>
</feature>
<dbReference type="RefSeq" id="WP_377927575.1">
    <property type="nucleotide sequence ID" value="NZ_JBHUEM010000007.1"/>
</dbReference>
<sequence length="119" mass="13557">MKRQTGQIILILTIGLAAIGLLTTNPLKLLQMIGIAVLFAFAFYLIFRFLQKRAGGNWKNNSQYRKAVRQSRKRYQSNNVSTLAKKPVSPTTLKRKSSNTHLTVIEGKKNNKKKNRAFH</sequence>
<keyword evidence="2" id="KW-1133">Transmembrane helix</keyword>
<accession>A0ABW4LMX1</accession>
<feature type="compositionally biased region" description="Basic residues" evidence="1">
    <location>
        <begin position="66"/>
        <end position="75"/>
    </location>
</feature>
<dbReference type="Proteomes" id="UP001597214">
    <property type="component" value="Unassembled WGS sequence"/>
</dbReference>
<comment type="caution">
    <text evidence="3">The sequence shown here is derived from an EMBL/GenBank/DDBJ whole genome shotgun (WGS) entry which is preliminary data.</text>
</comment>
<keyword evidence="2" id="KW-0812">Transmembrane</keyword>
<evidence type="ECO:0000313" key="3">
    <source>
        <dbReference type="EMBL" id="MFD1736426.1"/>
    </source>
</evidence>